<gene>
    <name evidence="1" type="ORF">S01H4_49815</name>
</gene>
<feature type="non-terminal residue" evidence="1">
    <location>
        <position position="89"/>
    </location>
</feature>
<name>X1C563_9ZZZZ</name>
<sequence length="89" mass="10445">MVTPKTRRVLITVKAYPNPSKTYGETVCCAGIDIDTPQWVRLYPIPFRDLDRSKKFKKYTVIKVRCWKAHDDHRVESYKVDADTIEKLT</sequence>
<accession>X1C563</accession>
<reference evidence="1" key="1">
    <citation type="journal article" date="2014" name="Front. Microbiol.">
        <title>High frequency of phylogenetically diverse reductive dehalogenase-homologous genes in deep subseafloor sedimentary metagenomes.</title>
        <authorList>
            <person name="Kawai M."/>
            <person name="Futagami T."/>
            <person name="Toyoda A."/>
            <person name="Takaki Y."/>
            <person name="Nishi S."/>
            <person name="Hori S."/>
            <person name="Arai W."/>
            <person name="Tsubouchi T."/>
            <person name="Morono Y."/>
            <person name="Uchiyama I."/>
            <person name="Ito T."/>
            <person name="Fujiyama A."/>
            <person name="Inagaki F."/>
            <person name="Takami H."/>
        </authorList>
    </citation>
    <scope>NUCLEOTIDE SEQUENCE</scope>
    <source>
        <strain evidence="1">Expedition CK06-06</strain>
    </source>
</reference>
<evidence type="ECO:0000313" key="1">
    <source>
        <dbReference type="EMBL" id="GAH02492.1"/>
    </source>
</evidence>
<proteinExistence type="predicted"/>
<dbReference type="AlphaFoldDB" id="X1C563"/>
<organism evidence="1">
    <name type="scientific">marine sediment metagenome</name>
    <dbReference type="NCBI Taxonomy" id="412755"/>
    <lineage>
        <taxon>unclassified sequences</taxon>
        <taxon>metagenomes</taxon>
        <taxon>ecological metagenomes</taxon>
    </lineage>
</organism>
<dbReference type="EMBL" id="BART01028216">
    <property type="protein sequence ID" value="GAH02492.1"/>
    <property type="molecule type" value="Genomic_DNA"/>
</dbReference>
<comment type="caution">
    <text evidence="1">The sequence shown here is derived from an EMBL/GenBank/DDBJ whole genome shotgun (WGS) entry which is preliminary data.</text>
</comment>
<protein>
    <submittedName>
        <fullName evidence="1">Uncharacterized protein</fullName>
    </submittedName>
</protein>